<name>A0A0A1YNU6_9PSED</name>
<evidence type="ECO:0000313" key="2">
    <source>
        <dbReference type="EMBL" id="KFX70761.1"/>
    </source>
</evidence>
<sequence length="84" mass="8778">MSGFFSCPIRALRLANQLLVAGLLLLLLGLAGAYGLDKHLGLRLLVGAHALTILGPSLLKLGYVLRLAAQQQLSRQGAPCCAIA</sequence>
<gene>
    <name evidence="2" type="ORF">TMS3_0102125</name>
</gene>
<dbReference type="STRING" id="1395571.TMS3_0102125"/>
<evidence type="ECO:0000256" key="1">
    <source>
        <dbReference type="SAM" id="Phobius"/>
    </source>
</evidence>
<dbReference type="Proteomes" id="UP000030063">
    <property type="component" value="Unassembled WGS sequence"/>
</dbReference>
<accession>A0A0A1YNU6</accession>
<keyword evidence="1 2" id="KW-0812">Transmembrane</keyword>
<reference evidence="2 3" key="1">
    <citation type="journal article" date="2014" name="Genome Announc.">
        <title>Draft Genome Sequence of Petroleum Oil-Degrading Marine Bacterium Pseudomonas taeanensis Strain MS-3, Isolated from a Crude Oil-Contaminated Seashore.</title>
        <authorList>
            <person name="Lee S.Y."/>
            <person name="Kim S.H."/>
            <person name="Lee D.G."/>
            <person name="Shin S."/>
            <person name="Yun S.H."/>
            <person name="Choi C.W."/>
            <person name="Chung Y.H."/>
            <person name="Choi J.S."/>
            <person name="Kahng H.Y."/>
            <person name="Kim S.I."/>
        </authorList>
    </citation>
    <scope>NUCLEOTIDE SEQUENCE [LARGE SCALE GENOMIC DNA]</scope>
    <source>
        <strain evidence="2 3">MS-3</strain>
    </source>
</reference>
<dbReference type="AlphaFoldDB" id="A0A0A1YNU6"/>
<keyword evidence="1" id="KW-0472">Membrane</keyword>
<proteinExistence type="predicted"/>
<keyword evidence="3" id="KW-1185">Reference proteome</keyword>
<protein>
    <submittedName>
        <fullName evidence="2">Transmembrane sensor/regulator PpyR</fullName>
    </submittedName>
</protein>
<evidence type="ECO:0000313" key="3">
    <source>
        <dbReference type="Proteomes" id="UP000030063"/>
    </source>
</evidence>
<keyword evidence="1" id="KW-1133">Transmembrane helix</keyword>
<comment type="caution">
    <text evidence="2">The sequence shown here is derived from an EMBL/GenBank/DDBJ whole genome shotgun (WGS) entry which is preliminary data.</text>
</comment>
<dbReference type="EMBL" id="AWSQ01000001">
    <property type="protein sequence ID" value="KFX70761.1"/>
    <property type="molecule type" value="Genomic_DNA"/>
</dbReference>
<organism evidence="2 3">
    <name type="scientific">Pseudomonas taeanensis MS-3</name>
    <dbReference type="NCBI Taxonomy" id="1395571"/>
    <lineage>
        <taxon>Bacteria</taxon>
        <taxon>Pseudomonadati</taxon>
        <taxon>Pseudomonadota</taxon>
        <taxon>Gammaproteobacteria</taxon>
        <taxon>Pseudomonadales</taxon>
        <taxon>Pseudomonadaceae</taxon>
        <taxon>Pseudomonas</taxon>
    </lineage>
</organism>
<feature type="transmembrane region" description="Helical" evidence="1">
    <location>
        <begin position="45"/>
        <end position="65"/>
    </location>
</feature>
<dbReference type="RefSeq" id="WP_025163582.1">
    <property type="nucleotide sequence ID" value="NZ_AWSQ01000001.1"/>
</dbReference>